<feature type="transmembrane region" description="Helical" evidence="1">
    <location>
        <begin position="36"/>
        <end position="62"/>
    </location>
</feature>
<dbReference type="RefSeq" id="WP_167952298.1">
    <property type="nucleotide sequence ID" value="NZ_BAAAPQ010000038.1"/>
</dbReference>
<dbReference type="EMBL" id="JAATJN010000001">
    <property type="protein sequence ID" value="NJC58498.1"/>
    <property type="molecule type" value="Genomic_DNA"/>
</dbReference>
<comment type="caution">
    <text evidence="2">The sequence shown here is derived from an EMBL/GenBank/DDBJ whole genome shotgun (WGS) entry which is preliminary data.</text>
</comment>
<keyword evidence="3" id="KW-1185">Reference proteome</keyword>
<dbReference type="AlphaFoldDB" id="A0A846S6A8"/>
<evidence type="ECO:0000256" key="1">
    <source>
        <dbReference type="SAM" id="Phobius"/>
    </source>
</evidence>
<reference evidence="2 3" key="1">
    <citation type="submission" date="2020-03" db="EMBL/GenBank/DDBJ databases">
        <title>Sequencing the genomes of 1000 actinobacteria strains.</title>
        <authorList>
            <person name="Klenk H.-P."/>
        </authorList>
    </citation>
    <scope>NUCLEOTIDE SEQUENCE [LARGE SCALE GENOMIC DNA]</scope>
    <source>
        <strain evidence="2 3">DSM 18964</strain>
    </source>
</reference>
<keyword evidence="1" id="KW-1133">Transmembrane helix</keyword>
<accession>A0A846S6A8</accession>
<name>A0A846S6A8_9MICO</name>
<keyword evidence="1" id="KW-0472">Membrane</keyword>
<sequence length="74" mass="8136">MNDIDSPVLRLIPYLAAFTVTIFVTLAVIGSNESNLPITLVTAAIAYFGTYFLTRFVIGLVVRGSRDERGKDLE</sequence>
<proteinExistence type="predicted"/>
<protein>
    <submittedName>
        <fullName evidence="2">Uncharacterized membrane protein (DUF106 family)</fullName>
    </submittedName>
</protein>
<gene>
    <name evidence="2" type="ORF">BKA07_003533</name>
</gene>
<dbReference type="Proteomes" id="UP000576792">
    <property type="component" value="Unassembled WGS sequence"/>
</dbReference>
<organism evidence="2 3">
    <name type="scientific">Brevibacterium marinum</name>
    <dbReference type="NCBI Taxonomy" id="418643"/>
    <lineage>
        <taxon>Bacteria</taxon>
        <taxon>Bacillati</taxon>
        <taxon>Actinomycetota</taxon>
        <taxon>Actinomycetes</taxon>
        <taxon>Micrococcales</taxon>
        <taxon>Brevibacteriaceae</taxon>
        <taxon>Brevibacterium</taxon>
    </lineage>
</organism>
<keyword evidence="1" id="KW-0812">Transmembrane</keyword>
<evidence type="ECO:0000313" key="2">
    <source>
        <dbReference type="EMBL" id="NJC58498.1"/>
    </source>
</evidence>
<evidence type="ECO:0000313" key="3">
    <source>
        <dbReference type="Proteomes" id="UP000576792"/>
    </source>
</evidence>
<feature type="transmembrane region" description="Helical" evidence="1">
    <location>
        <begin position="12"/>
        <end position="30"/>
    </location>
</feature>